<keyword evidence="8" id="KW-0472">Membrane</keyword>
<keyword evidence="7" id="KW-0798">TonB box</keyword>
<accession>A0A3B0RQ85</accession>
<name>A0A3B0RQ85_9ZZZZ</name>
<feature type="domain" description="TonB-dependent receptor-like beta-barrel" evidence="10">
    <location>
        <begin position="291"/>
        <end position="736"/>
    </location>
</feature>
<dbReference type="AlphaFoldDB" id="A0A3B0RQ85"/>
<evidence type="ECO:0000259" key="11">
    <source>
        <dbReference type="Pfam" id="PF07715"/>
    </source>
</evidence>
<dbReference type="PANTHER" id="PTHR32552">
    <property type="entry name" value="FERRICHROME IRON RECEPTOR-RELATED"/>
    <property type="match status" value="1"/>
</dbReference>
<evidence type="ECO:0000256" key="5">
    <source>
        <dbReference type="ARBA" id="ARBA00023004"/>
    </source>
</evidence>
<dbReference type="Gene3D" id="2.40.170.20">
    <property type="entry name" value="TonB-dependent receptor, beta-barrel domain"/>
    <property type="match status" value="1"/>
</dbReference>
<dbReference type="InterPro" id="IPR012910">
    <property type="entry name" value="Plug_dom"/>
</dbReference>
<reference evidence="12" key="1">
    <citation type="submission" date="2018-06" db="EMBL/GenBank/DDBJ databases">
        <authorList>
            <person name="Zhirakovskaya E."/>
        </authorList>
    </citation>
    <scope>NUCLEOTIDE SEQUENCE</scope>
</reference>
<dbReference type="SUPFAM" id="SSF56935">
    <property type="entry name" value="Porins"/>
    <property type="match status" value="1"/>
</dbReference>
<keyword evidence="6" id="KW-0406">Ion transport</keyword>
<dbReference type="PANTHER" id="PTHR32552:SF81">
    <property type="entry name" value="TONB-DEPENDENT OUTER MEMBRANE RECEPTOR"/>
    <property type="match status" value="1"/>
</dbReference>
<feature type="domain" description="TonB-dependent receptor plug" evidence="11">
    <location>
        <begin position="50"/>
        <end position="156"/>
    </location>
</feature>
<keyword evidence="9" id="KW-0998">Cell outer membrane</keyword>
<proteinExistence type="predicted"/>
<evidence type="ECO:0000259" key="10">
    <source>
        <dbReference type="Pfam" id="PF00593"/>
    </source>
</evidence>
<keyword evidence="4" id="KW-0812">Transmembrane</keyword>
<evidence type="ECO:0000256" key="2">
    <source>
        <dbReference type="ARBA" id="ARBA00022448"/>
    </source>
</evidence>
<evidence type="ECO:0000256" key="4">
    <source>
        <dbReference type="ARBA" id="ARBA00022692"/>
    </source>
</evidence>
<keyword evidence="2" id="KW-0813">Transport</keyword>
<keyword evidence="3" id="KW-0410">Iron transport</keyword>
<comment type="subcellular location">
    <subcellularLocation>
        <location evidence="1">Cell outer membrane</location>
        <topology evidence="1">Multi-pass membrane protein</topology>
    </subcellularLocation>
</comment>
<dbReference type="GO" id="GO:0006826">
    <property type="term" value="P:iron ion transport"/>
    <property type="evidence" value="ECO:0007669"/>
    <property type="project" value="UniProtKB-KW"/>
</dbReference>
<evidence type="ECO:0000256" key="6">
    <source>
        <dbReference type="ARBA" id="ARBA00023065"/>
    </source>
</evidence>
<dbReference type="GO" id="GO:0009279">
    <property type="term" value="C:cell outer membrane"/>
    <property type="evidence" value="ECO:0007669"/>
    <property type="project" value="UniProtKB-SubCell"/>
</dbReference>
<dbReference type="PROSITE" id="PS52016">
    <property type="entry name" value="TONB_DEPENDENT_REC_3"/>
    <property type="match status" value="1"/>
</dbReference>
<evidence type="ECO:0000256" key="8">
    <source>
        <dbReference type="ARBA" id="ARBA00023136"/>
    </source>
</evidence>
<evidence type="ECO:0000256" key="1">
    <source>
        <dbReference type="ARBA" id="ARBA00004571"/>
    </source>
</evidence>
<evidence type="ECO:0000256" key="7">
    <source>
        <dbReference type="ARBA" id="ARBA00023077"/>
    </source>
</evidence>
<dbReference type="Pfam" id="PF07715">
    <property type="entry name" value="Plug"/>
    <property type="match status" value="1"/>
</dbReference>
<organism evidence="12">
    <name type="scientific">hydrothermal vent metagenome</name>
    <dbReference type="NCBI Taxonomy" id="652676"/>
    <lineage>
        <taxon>unclassified sequences</taxon>
        <taxon>metagenomes</taxon>
        <taxon>ecological metagenomes</taxon>
    </lineage>
</organism>
<dbReference type="InterPro" id="IPR036942">
    <property type="entry name" value="Beta-barrel_TonB_sf"/>
</dbReference>
<gene>
    <name evidence="12" type="ORF">MNBD_ALPHA01-1964</name>
</gene>
<keyword evidence="5" id="KW-0408">Iron</keyword>
<evidence type="ECO:0000256" key="9">
    <source>
        <dbReference type="ARBA" id="ARBA00023237"/>
    </source>
</evidence>
<keyword evidence="12" id="KW-0675">Receptor</keyword>
<protein>
    <submittedName>
        <fullName evidence="12">TonB-dependent receptor</fullName>
    </submittedName>
</protein>
<dbReference type="EMBL" id="UOEJ01000048">
    <property type="protein sequence ID" value="VAV93561.1"/>
    <property type="molecule type" value="Genomic_DNA"/>
</dbReference>
<sequence length="772" mass="84050">MKARLYVTTSLLTLGMISASAVAYGAEDENDDTFTIEEITVTAQKRAENLQQIPLAITAISGDLLREDDITNLQDIGNRTPGMTFAAFSPGQPEIAIRGIGTKEDGASASDSVVVSVDDVYIAARTAQVFDIFDLERVEVLRGPQGTLYGKNSIGGSINFVTTKPGEDTEIRFRQTVGDYGRFDTAGLISGKIAENLFGKVSFSRRKFDGYYKNVLVGSDLFGKQLGGGTTFAYRGMLRWTPSEDLELIFSADGADDRMGDSNREPVGSTGPLHDCGCASDPIAVNNALGGGTSPFDSLNDVEGYTDRDVEGYSLKVNWDQAWGTFTSISAYRKSTFDWLEDSEGLPPSKTFVAFNAPGGPGPAFTAPATEGFAFDVSDAAIETTKQLTQEFRATSSTDGDLNWVVGAFYSREETDRTENYYFPSIGLIIDGANVGSDMSSIQSNRSDTFAVYADGSYAVSDDLTLRAGIRYSTEKKDMTAAAVVHSGIGLLLKDFAEVSASDRWSNVSWRVVADYQVTEDSMIYASVSTGFKSGGFTGSASSAAQATKPFNLEKATNFEVGVKSQFWDNRARFNVAAFYTDYTDLQVTRFFQPGVDDFGQFITENAGKAEIKGVEAEFTVLVTEGLEWGGSYAYLDAEYTEYAGSPGVGGAADFSGNVMRQAPEHSVYMYGKYTLELEDGSSLVAKVNYRYQSLSYYDPNNNDITTIPAYDLWDARIAWNSPDGRWELAGWVKNISNEEYRTHVFSQRGSRIAFALFGAPRTYGLTGTFTF</sequence>
<dbReference type="CDD" id="cd01347">
    <property type="entry name" value="ligand_gated_channel"/>
    <property type="match status" value="1"/>
</dbReference>
<dbReference type="InterPro" id="IPR039426">
    <property type="entry name" value="TonB-dep_rcpt-like"/>
</dbReference>
<dbReference type="Pfam" id="PF00593">
    <property type="entry name" value="TonB_dep_Rec_b-barrel"/>
    <property type="match status" value="1"/>
</dbReference>
<dbReference type="InterPro" id="IPR000531">
    <property type="entry name" value="Beta-barrel_TonB"/>
</dbReference>
<evidence type="ECO:0000313" key="12">
    <source>
        <dbReference type="EMBL" id="VAV93561.1"/>
    </source>
</evidence>
<evidence type="ECO:0000256" key="3">
    <source>
        <dbReference type="ARBA" id="ARBA00022496"/>
    </source>
</evidence>